<reference evidence="2" key="1">
    <citation type="journal article" date="2019" name="Int. J. Syst. Evol. Microbiol.">
        <title>The Global Catalogue of Microorganisms (GCM) 10K type strain sequencing project: providing services to taxonomists for standard genome sequencing and annotation.</title>
        <authorList>
            <consortium name="The Broad Institute Genomics Platform"/>
            <consortium name="The Broad Institute Genome Sequencing Center for Infectious Disease"/>
            <person name="Wu L."/>
            <person name="Ma J."/>
        </authorList>
    </citation>
    <scope>NUCLEOTIDE SEQUENCE [LARGE SCALE GENOMIC DNA]</scope>
    <source>
        <strain evidence="2">JCM 17021</strain>
    </source>
</reference>
<proteinExistence type="predicted"/>
<dbReference type="Pfam" id="PF07366">
    <property type="entry name" value="SnoaL"/>
    <property type="match status" value="1"/>
</dbReference>
<dbReference type="PANTHER" id="PTHR38436">
    <property type="entry name" value="POLYKETIDE CYCLASE SNOAL-LIKE DOMAIN"/>
    <property type="match status" value="1"/>
</dbReference>
<dbReference type="InterPro" id="IPR032710">
    <property type="entry name" value="NTF2-like_dom_sf"/>
</dbReference>
<evidence type="ECO:0000313" key="2">
    <source>
        <dbReference type="Proteomes" id="UP001501803"/>
    </source>
</evidence>
<dbReference type="InterPro" id="IPR009959">
    <property type="entry name" value="Cyclase_SnoaL-like"/>
</dbReference>
<organism evidence="1 2">
    <name type="scientific">Leifsonia kafniensis</name>
    <dbReference type="NCBI Taxonomy" id="475957"/>
    <lineage>
        <taxon>Bacteria</taxon>
        <taxon>Bacillati</taxon>
        <taxon>Actinomycetota</taxon>
        <taxon>Actinomycetes</taxon>
        <taxon>Micrococcales</taxon>
        <taxon>Microbacteriaceae</taxon>
        <taxon>Leifsonia</taxon>
    </lineage>
</organism>
<sequence length="140" mass="15262">MDNETMARSAYDHLNAGDIDKFGDLLADDFIEYELTPGFEPTKSGVKDFFRMQKAAFPDMKIDVQDVVVSGEKVVVRARFTGTNQGDFMGMAASGKSVNVQLIDIFRVGSDGLVHEHWGVYDALGMMQQIGAVPAGPPAE</sequence>
<dbReference type="RefSeq" id="WP_345069679.1">
    <property type="nucleotide sequence ID" value="NZ_BAABCN010000017.1"/>
</dbReference>
<dbReference type="SUPFAM" id="SSF54427">
    <property type="entry name" value="NTF2-like"/>
    <property type="match status" value="1"/>
</dbReference>
<accession>A0ABP7L673</accession>
<dbReference type="Proteomes" id="UP001501803">
    <property type="component" value="Unassembled WGS sequence"/>
</dbReference>
<dbReference type="EMBL" id="BAABCN010000017">
    <property type="protein sequence ID" value="GAA3894730.1"/>
    <property type="molecule type" value="Genomic_DNA"/>
</dbReference>
<dbReference type="PANTHER" id="PTHR38436:SF1">
    <property type="entry name" value="ESTER CYCLASE"/>
    <property type="match status" value="1"/>
</dbReference>
<protein>
    <submittedName>
        <fullName evidence="1">Ester cyclase</fullName>
    </submittedName>
</protein>
<name>A0ABP7L673_9MICO</name>
<comment type="caution">
    <text evidence="1">The sequence shown here is derived from an EMBL/GenBank/DDBJ whole genome shotgun (WGS) entry which is preliminary data.</text>
</comment>
<dbReference type="Gene3D" id="3.10.450.50">
    <property type="match status" value="1"/>
</dbReference>
<gene>
    <name evidence="1" type="ORF">GCM10022381_40420</name>
</gene>
<keyword evidence="2" id="KW-1185">Reference proteome</keyword>
<evidence type="ECO:0000313" key="1">
    <source>
        <dbReference type="EMBL" id="GAA3894730.1"/>
    </source>
</evidence>